<evidence type="ECO:0000313" key="3">
    <source>
        <dbReference type="EMBL" id="MEJ8849782.1"/>
    </source>
</evidence>
<protein>
    <submittedName>
        <fullName evidence="3">Tripartite tricarboxylate transporter substrate binding protein</fullName>
    </submittedName>
</protein>
<evidence type="ECO:0000256" key="2">
    <source>
        <dbReference type="SAM" id="SignalP"/>
    </source>
</evidence>
<proteinExistence type="inferred from homology"/>
<gene>
    <name evidence="3" type="ORF">WKW82_24260</name>
</gene>
<dbReference type="CDD" id="cd13578">
    <property type="entry name" value="PBP2_Bug27"/>
    <property type="match status" value="1"/>
</dbReference>
<sequence length="344" mass="36031">MHPRDPAQRPPNPIPKRIIMTIRRHALMALAAACCGAVPHAFAQAPAFPSKPIRVLVSAAPGGISDVLGRLVAQRLGQIYSQPVIVENKTGAGGHVAGAEVAKAPADGYTLLVGTIAHNGVTSLYPHLTYSPSKDLQPVILIAESAGVLAVNPAFQARTTAELIALAKAQPGTIAYGSAGSGSAVHMAAALFEYMANVKLSHVPYKGSGPALTDLIGGQIPVMFDNLSSVLPYIKSGKLRALGVTSPQRQPSLPDVPTIAESGVPGYASVPWYTISVSRNVPPEIVRKLNADLNTAIRAPELKARWDSIGVTPLGGSVEDALKRNAIETERWTKVIKAANIVVD</sequence>
<comment type="caution">
    <text evidence="3">The sequence shown here is derived from an EMBL/GenBank/DDBJ whole genome shotgun (WGS) entry which is preliminary data.</text>
</comment>
<accession>A0ABU8WQG1</accession>
<evidence type="ECO:0000256" key="1">
    <source>
        <dbReference type="ARBA" id="ARBA00006987"/>
    </source>
</evidence>
<feature type="chain" id="PRO_5046120301" evidence="2">
    <location>
        <begin position="44"/>
        <end position="344"/>
    </location>
</feature>
<dbReference type="PANTHER" id="PTHR42928:SF5">
    <property type="entry name" value="BLR1237 PROTEIN"/>
    <property type="match status" value="1"/>
</dbReference>
<dbReference type="RefSeq" id="WP_340344906.1">
    <property type="nucleotide sequence ID" value="NZ_JBBKZT010000012.1"/>
</dbReference>
<dbReference type="Gene3D" id="3.40.190.10">
    <property type="entry name" value="Periplasmic binding protein-like II"/>
    <property type="match status" value="1"/>
</dbReference>
<dbReference type="EMBL" id="JBBKZT010000012">
    <property type="protein sequence ID" value="MEJ8849782.1"/>
    <property type="molecule type" value="Genomic_DNA"/>
</dbReference>
<dbReference type="Proteomes" id="UP001385892">
    <property type="component" value="Unassembled WGS sequence"/>
</dbReference>
<reference evidence="3 4" key="1">
    <citation type="submission" date="2024-03" db="EMBL/GenBank/DDBJ databases">
        <title>Novel species of the genus Variovorax.</title>
        <authorList>
            <person name="Liu Q."/>
            <person name="Xin Y.-H."/>
        </authorList>
    </citation>
    <scope>NUCLEOTIDE SEQUENCE [LARGE SCALE GENOMIC DNA]</scope>
    <source>
        <strain evidence="3 4">KACC 18900</strain>
    </source>
</reference>
<name>A0ABU8WQG1_9BURK</name>
<dbReference type="InterPro" id="IPR005064">
    <property type="entry name" value="BUG"/>
</dbReference>
<dbReference type="InterPro" id="IPR042100">
    <property type="entry name" value="Bug_dom1"/>
</dbReference>
<dbReference type="Gene3D" id="3.40.190.150">
    <property type="entry name" value="Bordetella uptake gene, domain 1"/>
    <property type="match status" value="1"/>
</dbReference>
<dbReference type="PANTHER" id="PTHR42928">
    <property type="entry name" value="TRICARBOXYLATE-BINDING PROTEIN"/>
    <property type="match status" value="1"/>
</dbReference>
<keyword evidence="4" id="KW-1185">Reference proteome</keyword>
<dbReference type="SUPFAM" id="SSF53850">
    <property type="entry name" value="Periplasmic binding protein-like II"/>
    <property type="match status" value="1"/>
</dbReference>
<feature type="signal peptide" evidence="2">
    <location>
        <begin position="1"/>
        <end position="43"/>
    </location>
</feature>
<comment type="similarity">
    <text evidence="1">Belongs to the UPF0065 (bug) family.</text>
</comment>
<dbReference type="Pfam" id="PF03401">
    <property type="entry name" value="TctC"/>
    <property type="match status" value="1"/>
</dbReference>
<keyword evidence="2" id="KW-0732">Signal</keyword>
<evidence type="ECO:0000313" key="4">
    <source>
        <dbReference type="Proteomes" id="UP001385892"/>
    </source>
</evidence>
<dbReference type="PIRSF" id="PIRSF017082">
    <property type="entry name" value="YflP"/>
    <property type="match status" value="1"/>
</dbReference>
<organism evidence="3 4">
    <name type="scientific">Variovorax rhizosphaerae</name>
    <dbReference type="NCBI Taxonomy" id="1836200"/>
    <lineage>
        <taxon>Bacteria</taxon>
        <taxon>Pseudomonadati</taxon>
        <taxon>Pseudomonadota</taxon>
        <taxon>Betaproteobacteria</taxon>
        <taxon>Burkholderiales</taxon>
        <taxon>Comamonadaceae</taxon>
        <taxon>Variovorax</taxon>
    </lineage>
</organism>